<sequence>MTAIFAANHGPILGWCCSVQGSKETKFMNINELALLFEMAKTVFAVFAWAIICRGLARLTPAGRAKTVFVPGESRKGGL</sequence>
<evidence type="ECO:0000313" key="2">
    <source>
        <dbReference type="EMBL" id="SFN61105.1"/>
    </source>
</evidence>
<keyword evidence="1" id="KW-1133">Transmembrane helix</keyword>
<keyword evidence="1" id="KW-0812">Transmembrane</keyword>
<gene>
    <name evidence="2" type="ORF">SAMN05660284_01886</name>
</gene>
<proteinExistence type="predicted"/>
<evidence type="ECO:0000256" key="1">
    <source>
        <dbReference type="SAM" id="Phobius"/>
    </source>
</evidence>
<name>A0A1I5AF92_9NEIS</name>
<accession>A0A1I5AF92</accession>
<organism evidence="2 3">
    <name type="scientific">Formivibrio citricus</name>
    <dbReference type="NCBI Taxonomy" id="83765"/>
    <lineage>
        <taxon>Bacteria</taxon>
        <taxon>Pseudomonadati</taxon>
        <taxon>Pseudomonadota</taxon>
        <taxon>Betaproteobacteria</taxon>
        <taxon>Neisseriales</taxon>
        <taxon>Chitinibacteraceae</taxon>
        <taxon>Formivibrio</taxon>
    </lineage>
</organism>
<dbReference type="Proteomes" id="UP000242869">
    <property type="component" value="Unassembled WGS sequence"/>
</dbReference>
<evidence type="ECO:0000313" key="3">
    <source>
        <dbReference type="Proteomes" id="UP000242869"/>
    </source>
</evidence>
<protein>
    <submittedName>
        <fullName evidence="2">Uncharacterized protein</fullName>
    </submittedName>
</protein>
<keyword evidence="1" id="KW-0472">Membrane</keyword>
<dbReference type="EMBL" id="FOVE01000013">
    <property type="protein sequence ID" value="SFN61105.1"/>
    <property type="molecule type" value="Genomic_DNA"/>
</dbReference>
<feature type="transmembrane region" description="Helical" evidence="1">
    <location>
        <begin position="33"/>
        <end position="57"/>
    </location>
</feature>
<reference evidence="3" key="1">
    <citation type="submission" date="2016-10" db="EMBL/GenBank/DDBJ databases">
        <authorList>
            <person name="Varghese N."/>
            <person name="Submissions S."/>
        </authorList>
    </citation>
    <scope>NUCLEOTIDE SEQUENCE [LARGE SCALE GENOMIC DNA]</scope>
    <source>
        <strain evidence="3">DSM 6150</strain>
    </source>
</reference>
<dbReference type="STRING" id="83765.SAMN05660284_01886"/>
<keyword evidence="3" id="KW-1185">Reference proteome</keyword>
<dbReference type="AlphaFoldDB" id="A0A1I5AF92"/>